<evidence type="ECO:0000256" key="1">
    <source>
        <dbReference type="SAM" id="Coils"/>
    </source>
</evidence>
<reference evidence="2 3" key="1">
    <citation type="journal article" date="2013" name="Environ. Microbiol.">
        <title>Genome analysis of Chitinivibrio alkaliphilus gen. nov., sp. nov., a novel extremely haloalkaliphilic anaerobic chitinolytic bacterium from the candidate phylum Termite Group 3.</title>
        <authorList>
            <person name="Sorokin D.Y."/>
            <person name="Gumerov V.M."/>
            <person name="Rakitin A.L."/>
            <person name="Beletsky A.V."/>
            <person name="Damste J.S."/>
            <person name="Muyzer G."/>
            <person name="Mardanov A.V."/>
            <person name="Ravin N.V."/>
        </authorList>
    </citation>
    <scope>NUCLEOTIDE SEQUENCE [LARGE SCALE GENOMIC DNA]</scope>
    <source>
        <strain evidence="2 3">ACht1</strain>
    </source>
</reference>
<sequence>MIKQDRKIEEMMRQIEDRRDRLEARRHFESVATLLQDKLRIERAIDRLRRKLIDISNEVDGISGAVLGTTIRNNMIRIRHLFEKNLEAIKGSSGFFYNYDENFISIREVYDVFRHIIEFIQTIFDNKYVTAMGAPKILIIPGNGNTLYDYRENLFVVPLTPVSDLETSITAGISQYIRHYNYSRSLIHEFNQLFNDGAIHKEENEIERFNTHLAKWLFSEYRGFKVFDKPIREYFTTYFSPQKGLIYCPIELLPGVKTPQQENLFIKDIKVDVNLGDPSPENIWYISIIEYRRGRLKKCRNYLKKLIRTTSEYIFAYYNLGIVCQELRETKEAEQYMTQFIEKSEPSWWTIQAKHFLNSKNETT</sequence>
<name>U7D8B2_9BACT</name>
<dbReference type="Proteomes" id="UP000017148">
    <property type="component" value="Unassembled WGS sequence"/>
</dbReference>
<dbReference type="InterPro" id="IPR011990">
    <property type="entry name" value="TPR-like_helical_dom_sf"/>
</dbReference>
<dbReference type="RefSeq" id="WP_022637240.1">
    <property type="nucleotide sequence ID" value="NZ_ASJR01000015.1"/>
</dbReference>
<protein>
    <submittedName>
        <fullName evidence="2">Uncharacterized protein</fullName>
    </submittedName>
</protein>
<dbReference type="OrthoDB" id="8525350at2"/>
<keyword evidence="3" id="KW-1185">Reference proteome</keyword>
<feature type="coiled-coil region" evidence="1">
    <location>
        <begin position="5"/>
        <end position="58"/>
    </location>
</feature>
<dbReference type="SUPFAM" id="SSF48452">
    <property type="entry name" value="TPR-like"/>
    <property type="match status" value="1"/>
</dbReference>
<organism evidence="2 3">
    <name type="scientific">Chitinivibrio alkaliphilus ACht1</name>
    <dbReference type="NCBI Taxonomy" id="1313304"/>
    <lineage>
        <taxon>Bacteria</taxon>
        <taxon>Pseudomonadati</taxon>
        <taxon>Fibrobacterota</taxon>
        <taxon>Chitinivibrionia</taxon>
        <taxon>Chitinivibrionales</taxon>
        <taxon>Chitinivibrionaceae</taxon>
        <taxon>Chitinivibrio</taxon>
    </lineage>
</organism>
<evidence type="ECO:0000313" key="3">
    <source>
        <dbReference type="Proteomes" id="UP000017148"/>
    </source>
</evidence>
<dbReference type="STRING" id="1313304.CALK_1806"/>
<comment type="caution">
    <text evidence="2">The sequence shown here is derived from an EMBL/GenBank/DDBJ whole genome shotgun (WGS) entry which is preliminary data.</text>
</comment>
<proteinExistence type="predicted"/>
<dbReference type="Gene3D" id="1.25.40.10">
    <property type="entry name" value="Tetratricopeptide repeat domain"/>
    <property type="match status" value="1"/>
</dbReference>
<accession>U7D8B2</accession>
<dbReference type="EMBL" id="ASJR01000015">
    <property type="protein sequence ID" value="ERP31317.1"/>
    <property type="molecule type" value="Genomic_DNA"/>
</dbReference>
<gene>
    <name evidence="2" type="ORF">CALK_1806</name>
</gene>
<dbReference type="AlphaFoldDB" id="U7D8B2"/>
<keyword evidence="1" id="KW-0175">Coiled coil</keyword>
<evidence type="ECO:0000313" key="2">
    <source>
        <dbReference type="EMBL" id="ERP31317.1"/>
    </source>
</evidence>